<organism evidence="1 2">
    <name type="scientific">Belliella alkalica</name>
    <dbReference type="NCBI Taxonomy" id="1730871"/>
    <lineage>
        <taxon>Bacteria</taxon>
        <taxon>Pseudomonadati</taxon>
        <taxon>Bacteroidota</taxon>
        <taxon>Cytophagia</taxon>
        <taxon>Cytophagales</taxon>
        <taxon>Cyclobacteriaceae</taxon>
        <taxon>Belliella</taxon>
    </lineage>
</organism>
<proteinExistence type="predicted"/>
<dbReference type="Proteomes" id="UP001165430">
    <property type="component" value="Unassembled WGS sequence"/>
</dbReference>
<gene>
    <name evidence="1" type="ORF">MM213_02725</name>
</gene>
<sequence>MKKFIINLTLCGIGLLVFVITFDQMIYAGIKKSKYGEFAKFEEVMQGEIDAEILIVGSSRALVHFDCEQIEAKLGKSCYNLGFDGVGYEPQSKLLELYQRKNNPPSEIIWVIDLNSFEVENELYGFEPLVIFSGEKEIKQMLNINKAIPSYLYYIPLIRFKFKETFKFRGILSFFGREFSQRSIKKGYREMDKTWDYKLDELLKSNTTKYQYILSKDLISDFEKNVNKLKSNGITVSVVFTPLHVDADLVIENKVEILSQIDSIASNLSLPYFNYANDSINLSREWFYNANHLNKNGVEFWMKIFLEDYEKYKNSDFSLYSNE</sequence>
<dbReference type="EMBL" id="JAKZGO010000002">
    <property type="protein sequence ID" value="MCH7412384.1"/>
    <property type="molecule type" value="Genomic_DNA"/>
</dbReference>
<evidence type="ECO:0000313" key="1">
    <source>
        <dbReference type="EMBL" id="MCH7412384.1"/>
    </source>
</evidence>
<name>A0ABS9V7J8_9BACT</name>
<dbReference type="RefSeq" id="WP_241409969.1">
    <property type="nucleotide sequence ID" value="NZ_JAKZGO010000002.1"/>
</dbReference>
<keyword evidence="2" id="KW-1185">Reference proteome</keyword>
<reference evidence="1" key="1">
    <citation type="submission" date="2022-03" db="EMBL/GenBank/DDBJ databases">
        <title>De novo assembled genomes of Belliella spp. (Cyclobacteriaceae) strains.</title>
        <authorList>
            <person name="Szabo A."/>
            <person name="Korponai K."/>
            <person name="Felfoldi T."/>
        </authorList>
    </citation>
    <scope>NUCLEOTIDE SEQUENCE</scope>
    <source>
        <strain evidence="1">DSM 111903</strain>
    </source>
</reference>
<evidence type="ECO:0008006" key="3">
    <source>
        <dbReference type="Google" id="ProtNLM"/>
    </source>
</evidence>
<accession>A0ABS9V7J8</accession>
<evidence type="ECO:0000313" key="2">
    <source>
        <dbReference type="Proteomes" id="UP001165430"/>
    </source>
</evidence>
<comment type="caution">
    <text evidence="1">The sequence shown here is derived from an EMBL/GenBank/DDBJ whole genome shotgun (WGS) entry which is preliminary data.</text>
</comment>
<protein>
    <recommendedName>
        <fullName evidence="3">SGNH/GDSL hydrolase family protein</fullName>
    </recommendedName>
</protein>